<dbReference type="EMBL" id="LAZR01000690">
    <property type="protein sequence ID" value="KKN60600.1"/>
    <property type="molecule type" value="Genomic_DNA"/>
</dbReference>
<dbReference type="InterPro" id="IPR006342">
    <property type="entry name" value="FkbM_mtfrase"/>
</dbReference>
<dbReference type="InterPro" id="IPR052514">
    <property type="entry name" value="SAM-dependent_MTase"/>
</dbReference>
<dbReference type="NCBIfam" id="TIGR01444">
    <property type="entry name" value="fkbM_fam"/>
    <property type="match status" value="1"/>
</dbReference>
<accession>A0A0F9RVW5</accession>
<protein>
    <recommendedName>
        <fullName evidence="1">Methyltransferase FkbM domain-containing protein</fullName>
    </recommendedName>
</protein>
<comment type="caution">
    <text evidence="2">The sequence shown here is derived from an EMBL/GenBank/DDBJ whole genome shotgun (WGS) entry which is preliminary data.</text>
</comment>
<dbReference type="PANTHER" id="PTHR34203:SF15">
    <property type="entry name" value="SLL1173 PROTEIN"/>
    <property type="match status" value="1"/>
</dbReference>
<proteinExistence type="predicted"/>
<evidence type="ECO:0000259" key="1">
    <source>
        <dbReference type="Pfam" id="PF05050"/>
    </source>
</evidence>
<dbReference type="InterPro" id="IPR029063">
    <property type="entry name" value="SAM-dependent_MTases_sf"/>
</dbReference>
<dbReference type="Pfam" id="PF05050">
    <property type="entry name" value="Methyltransf_21"/>
    <property type="match status" value="1"/>
</dbReference>
<dbReference type="SUPFAM" id="SSF53335">
    <property type="entry name" value="S-adenosyl-L-methionine-dependent methyltransferases"/>
    <property type="match status" value="1"/>
</dbReference>
<dbReference type="Gene3D" id="3.40.50.150">
    <property type="entry name" value="Vaccinia Virus protein VP39"/>
    <property type="match status" value="1"/>
</dbReference>
<reference evidence="2" key="1">
    <citation type="journal article" date="2015" name="Nature">
        <title>Complex archaea that bridge the gap between prokaryotes and eukaryotes.</title>
        <authorList>
            <person name="Spang A."/>
            <person name="Saw J.H."/>
            <person name="Jorgensen S.L."/>
            <person name="Zaremba-Niedzwiedzka K."/>
            <person name="Martijn J."/>
            <person name="Lind A.E."/>
            <person name="van Eijk R."/>
            <person name="Schleper C."/>
            <person name="Guy L."/>
            <person name="Ettema T.J."/>
        </authorList>
    </citation>
    <scope>NUCLEOTIDE SEQUENCE</scope>
</reference>
<feature type="domain" description="Methyltransferase FkbM" evidence="1">
    <location>
        <begin position="3"/>
        <end position="125"/>
    </location>
</feature>
<name>A0A0F9RVW5_9ZZZZ</name>
<dbReference type="PANTHER" id="PTHR34203">
    <property type="entry name" value="METHYLTRANSFERASE, FKBM FAMILY PROTEIN"/>
    <property type="match status" value="1"/>
</dbReference>
<evidence type="ECO:0000313" key="2">
    <source>
        <dbReference type="EMBL" id="KKN60600.1"/>
    </source>
</evidence>
<dbReference type="AlphaFoldDB" id="A0A0F9RVW5"/>
<organism evidence="2">
    <name type="scientific">marine sediment metagenome</name>
    <dbReference type="NCBI Taxonomy" id="412755"/>
    <lineage>
        <taxon>unclassified sequences</taxon>
        <taxon>metagenomes</taxon>
        <taxon>ecological metagenomes</taxon>
    </lineage>
</organism>
<sequence>MKLNNYSDRVQVFNMGASNKSGKMDFYVGKSSNLGGMAKTKNTKGAALKVKVDTLTNFCKDKDIPELIKMDIEGHEVEVMEGMYELVSTKDFPCKIIMELHPIHYNESHSLEHWMKKFLKCGFKVKYVISAGVIVPDLFKEWGYEPIKSFKSNRGLYDNFSEEHMLIACCRENKQWMPGKNKYSPKIARYVMIERG</sequence>
<gene>
    <name evidence="2" type="ORF">LCGC14_0530400</name>
</gene>